<organism evidence="3 4">
    <name type="scientific">Lysobacter niastensis</name>
    <dbReference type="NCBI Taxonomy" id="380629"/>
    <lineage>
        <taxon>Bacteria</taxon>
        <taxon>Pseudomonadati</taxon>
        <taxon>Pseudomonadota</taxon>
        <taxon>Gammaproteobacteria</taxon>
        <taxon>Lysobacterales</taxon>
        <taxon>Lysobacteraceae</taxon>
        <taxon>Lysobacter</taxon>
    </lineage>
</organism>
<protein>
    <submittedName>
        <fullName evidence="3">Type II secretory pathway pseudopilin PulG</fullName>
    </submittedName>
</protein>
<evidence type="ECO:0000259" key="2">
    <source>
        <dbReference type="Pfam" id="PF13511"/>
    </source>
</evidence>
<evidence type="ECO:0000313" key="4">
    <source>
        <dbReference type="Proteomes" id="UP001251524"/>
    </source>
</evidence>
<feature type="compositionally biased region" description="Basic and acidic residues" evidence="1">
    <location>
        <begin position="71"/>
        <end position="91"/>
    </location>
</feature>
<feature type="region of interest" description="Disordered" evidence="1">
    <location>
        <begin position="59"/>
        <end position="91"/>
    </location>
</feature>
<evidence type="ECO:0000313" key="3">
    <source>
        <dbReference type="EMBL" id="MDR7135193.1"/>
    </source>
</evidence>
<dbReference type="Pfam" id="PF13511">
    <property type="entry name" value="DUF4124"/>
    <property type="match status" value="1"/>
</dbReference>
<comment type="caution">
    <text evidence="3">The sequence shown here is derived from an EMBL/GenBank/DDBJ whole genome shotgun (WGS) entry which is preliminary data.</text>
</comment>
<dbReference type="RefSeq" id="WP_310062699.1">
    <property type="nucleotide sequence ID" value="NZ_JAVDVY010000002.1"/>
</dbReference>
<evidence type="ECO:0000256" key="1">
    <source>
        <dbReference type="SAM" id="MobiDB-lite"/>
    </source>
</evidence>
<dbReference type="EMBL" id="JAVDVY010000002">
    <property type="protein sequence ID" value="MDR7135193.1"/>
    <property type="molecule type" value="Genomic_DNA"/>
</dbReference>
<sequence>MRLTWAIVAGIALGGGLAWWSTRDTAEDTQRKQLRAAAARAAQAEDARPSLYRWRDAQGRLHVAEQPPKTGRYERIDREPRPGVEIDGGHL</sequence>
<keyword evidence="4" id="KW-1185">Reference proteome</keyword>
<name>A0ABU1WC76_9GAMM</name>
<dbReference type="Proteomes" id="UP001251524">
    <property type="component" value="Unassembled WGS sequence"/>
</dbReference>
<dbReference type="InterPro" id="IPR025392">
    <property type="entry name" value="DUF4124"/>
</dbReference>
<proteinExistence type="predicted"/>
<accession>A0ABU1WC76</accession>
<reference evidence="3 4" key="1">
    <citation type="submission" date="2023-07" db="EMBL/GenBank/DDBJ databases">
        <title>Sorghum-associated microbial communities from plants grown in Nebraska, USA.</title>
        <authorList>
            <person name="Schachtman D."/>
        </authorList>
    </citation>
    <scope>NUCLEOTIDE SEQUENCE [LARGE SCALE GENOMIC DNA]</scope>
    <source>
        <strain evidence="3 4">BE198</strain>
    </source>
</reference>
<gene>
    <name evidence="3" type="ORF">J2X06_002402</name>
</gene>
<feature type="domain" description="DUF4124" evidence="2">
    <location>
        <begin position="47"/>
        <end position="82"/>
    </location>
</feature>